<dbReference type="Proteomes" id="UP000824881">
    <property type="component" value="Unassembled WGS sequence"/>
</dbReference>
<accession>A0ACB7INV8</accession>
<proteinExistence type="predicted"/>
<name>A0ACB7INV8_PLECO</name>
<gene>
    <name evidence="1" type="ORF">CCMSSC00406_0001785</name>
</gene>
<evidence type="ECO:0000313" key="1">
    <source>
        <dbReference type="EMBL" id="KAG9219375.1"/>
    </source>
</evidence>
<evidence type="ECO:0000313" key="2">
    <source>
        <dbReference type="Proteomes" id="UP000824881"/>
    </source>
</evidence>
<organism evidence="1 2">
    <name type="scientific">Pleurotus cornucopiae</name>
    <name type="common">Cornucopia mushroom</name>
    <dbReference type="NCBI Taxonomy" id="5321"/>
    <lineage>
        <taxon>Eukaryota</taxon>
        <taxon>Fungi</taxon>
        <taxon>Dikarya</taxon>
        <taxon>Basidiomycota</taxon>
        <taxon>Agaricomycotina</taxon>
        <taxon>Agaricomycetes</taxon>
        <taxon>Agaricomycetidae</taxon>
        <taxon>Agaricales</taxon>
        <taxon>Pleurotineae</taxon>
        <taxon>Pleurotaceae</taxon>
        <taxon>Pleurotus</taxon>
    </lineage>
</organism>
<keyword evidence="2" id="KW-1185">Reference proteome</keyword>
<comment type="caution">
    <text evidence="1">The sequence shown here is derived from an EMBL/GenBank/DDBJ whole genome shotgun (WGS) entry which is preliminary data.</text>
</comment>
<dbReference type="EMBL" id="WQMT02000009">
    <property type="protein sequence ID" value="KAG9219375.1"/>
    <property type="molecule type" value="Genomic_DNA"/>
</dbReference>
<protein>
    <submittedName>
        <fullName evidence="1">Uncharacterized protein</fullName>
    </submittedName>
</protein>
<sequence>MPGLLGLSGVEGWSKNSLSRGIPSPSLSAHDDQHSAVRPKKARWQHREEKRTRARRFIMMRVLAAFTSRAPGMTLFNTLRSCIYGAVLLFTIICLAMAGHFQQILASSDLTRFVPFAIFVCTASLIIVLCLLGFSFMFKERNPISTRIELACLGLAGTLWLVLGVYLTTSESQDADVECFASESDVVPMDESIAAFQTDQYQAMYRVLMTFALLNAILLLFSFFTLLALAVMRHRSGDEHMWLQWAQPRTEVPLVFILGALWLAMGAWSTDVIGNTQCDTLGGARTPTKNGDISAQAYCREVKVVQAFSWMVFVLFVFWFIIMIQLINQAQRFGRWRIWDEPIRELGWFGEMPGYYNQHNGAAAYPQAGYIPYGYGYGYPMVQQPQGGQSIIIQPGSNGQPATVTTVPMSSV</sequence>
<reference evidence="1 2" key="1">
    <citation type="journal article" date="2021" name="Appl. Environ. Microbiol.">
        <title>Genetic linkage and physical mapping for an oyster mushroom Pleurotus cornucopiae and QTL analysis for the trait cap color.</title>
        <authorList>
            <person name="Zhang Y."/>
            <person name="Gao W."/>
            <person name="Sonnenberg A."/>
            <person name="Chen Q."/>
            <person name="Zhang J."/>
            <person name="Huang C."/>
        </authorList>
    </citation>
    <scope>NUCLEOTIDE SEQUENCE [LARGE SCALE GENOMIC DNA]</scope>
    <source>
        <strain evidence="1">CCMSSC00406</strain>
    </source>
</reference>